<dbReference type="Proteomes" id="UP000184356">
    <property type="component" value="Unassembled WGS sequence"/>
</dbReference>
<evidence type="ECO:0000313" key="3">
    <source>
        <dbReference type="Proteomes" id="UP000184356"/>
    </source>
</evidence>
<gene>
    <name evidence="2" type="ORF">ASPSYDRAFT_74106</name>
</gene>
<evidence type="ECO:0000313" key="2">
    <source>
        <dbReference type="EMBL" id="OJJ51923.1"/>
    </source>
</evidence>
<dbReference type="AlphaFoldDB" id="A0A1L9SY12"/>
<feature type="compositionally biased region" description="Low complexity" evidence="1">
    <location>
        <begin position="287"/>
        <end position="328"/>
    </location>
</feature>
<dbReference type="OrthoDB" id="4315760at2759"/>
<feature type="region of interest" description="Disordered" evidence="1">
    <location>
        <begin position="1"/>
        <end position="58"/>
    </location>
</feature>
<feature type="compositionally biased region" description="Basic and acidic residues" evidence="1">
    <location>
        <begin position="43"/>
        <end position="58"/>
    </location>
</feature>
<dbReference type="GeneID" id="63766831"/>
<feature type="compositionally biased region" description="Acidic residues" evidence="1">
    <location>
        <begin position="25"/>
        <end position="34"/>
    </location>
</feature>
<dbReference type="RefSeq" id="XP_040695729.1">
    <property type="nucleotide sequence ID" value="XM_040850758.1"/>
</dbReference>
<accession>A0A1L9SY12</accession>
<name>A0A1L9SY12_9EURO</name>
<keyword evidence="3" id="KW-1185">Reference proteome</keyword>
<dbReference type="STRING" id="1036612.A0A1L9SY12"/>
<dbReference type="VEuPathDB" id="FungiDB:ASPSYDRAFT_74106"/>
<protein>
    <submittedName>
        <fullName evidence="2">Uncharacterized protein</fullName>
    </submittedName>
</protein>
<dbReference type="EMBL" id="KV878612">
    <property type="protein sequence ID" value="OJJ51923.1"/>
    <property type="molecule type" value="Genomic_DNA"/>
</dbReference>
<sequence>MDVDDVDQGLGSDPPDFAQTREDNVPVDDSDENSTPESYADIRPVDTIDLTRDDGEAEGRNLVGGTTLAMSKDSKGPIYLNSYGYKSCAITVWEKEEAERIVDKRTNIRGDPHKKAMETNEEGEYIHRGKIKKILNVAWKPKGQIQSMKDLLASVEELNPKKKADNRKYRYPFSTVLVEWTDGLERTWISRTNYKTLSSQSKASNERTDRKFYQIGLLQVRRYQEYQGGDSRNLGDLERTPPGLAESPEPGESNAIRGDTASHQANNRGEPKDIGQVGQAQGNQNEGGRTTPGDPRRPGPVNQSSQSVGSQNAGSQNAGSQGQASQQQENHGNEPRTMSSFYAEWLRKNNLNANTEVSTLGDQLFGRFRAAAHAYADEYKRNVGQQLQDDMGIL</sequence>
<reference evidence="3" key="1">
    <citation type="journal article" date="2017" name="Genome Biol.">
        <title>Comparative genomics reveals high biological diversity and specific adaptations in the industrially and medically important fungal genus Aspergillus.</title>
        <authorList>
            <person name="de Vries R.P."/>
            <person name="Riley R."/>
            <person name="Wiebenga A."/>
            <person name="Aguilar-Osorio G."/>
            <person name="Amillis S."/>
            <person name="Uchima C.A."/>
            <person name="Anderluh G."/>
            <person name="Asadollahi M."/>
            <person name="Askin M."/>
            <person name="Barry K."/>
            <person name="Battaglia E."/>
            <person name="Bayram O."/>
            <person name="Benocci T."/>
            <person name="Braus-Stromeyer S.A."/>
            <person name="Caldana C."/>
            <person name="Canovas D."/>
            <person name="Cerqueira G.C."/>
            <person name="Chen F."/>
            <person name="Chen W."/>
            <person name="Choi C."/>
            <person name="Clum A."/>
            <person name="Dos Santos R.A."/>
            <person name="Damasio A.R."/>
            <person name="Diallinas G."/>
            <person name="Emri T."/>
            <person name="Fekete E."/>
            <person name="Flipphi M."/>
            <person name="Freyberg S."/>
            <person name="Gallo A."/>
            <person name="Gournas C."/>
            <person name="Habgood R."/>
            <person name="Hainaut M."/>
            <person name="Harispe M.L."/>
            <person name="Henrissat B."/>
            <person name="Hilden K.S."/>
            <person name="Hope R."/>
            <person name="Hossain A."/>
            <person name="Karabika E."/>
            <person name="Karaffa L."/>
            <person name="Karanyi Z."/>
            <person name="Krasevec N."/>
            <person name="Kuo A."/>
            <person name="Kusch H."/>
            <person name="LaButti K."/>
            <person name="Lagendijk E.L."/>
            <person name="Lapidus A."/>
            <person name="Levasseur A."/>
            <person name="Lindquist E."/>
            <person name="Lipzen A."/>
            <person name="Logrieco A.F."/>
            <person name="MacCabe A."/>
            <person name="Maekelae M.R."/>
            <person name="Malavazi I."/>
            <person name="Melin P."/>
            <person name="Meyer V."/>
            <person name="Mielnichuk N."/>
            <person name="Miskei M."/>
            <person name="Molnar A.P."/>
            <person name="Mule G."/>
            <person name="Ngan C.Y."/>
            <person name="Orejas M."/>
            <person name="Orosz E."/>
            <person name="Ouedraogo J.P."/>
            <person name="Overkamp K.M."/>
            <person name="Park H.-S."/>
            <person name="Perrone G."/>
            <person name="Piumi F."/>
            <person name="Punt P.J."/>
            <person name="Ram A.F."/>
            <person name="Ramon A."/>
            <person name="Rauscher S."/>
            <person name="Record E."/>
            <person name="Riano-Pachon D.M."/>
            <person name="Robert V."/>
            <person name="Roehrig J."/>
            <person name="Ruller R."/>
            <person name="Salamov A."/>
            <person name="Salih N.S."/>
            <person name="Samson R.A."/>
            <person name="Sandor E."/>
            <person name="Sanguinetti M."/>
            <person name="Schuetze T."/>
            <person name="Sepcic K."/>
            <person name="Shelest E."/>
            <person name="Sherlock G."/>
            <person name="Sophianopoulou V."/>
            <person name="Squina F.M."/>
            <person name="Sun H."/>
            <person name="Susca A."/>
            <person name="Todd R.B."/>
            <person name="Tsang A."/>
            <person name="Unkles S.E."/>
            <person name="van de Wiele N."/>
            <person name="van Rossen-Uffink D."/>
            <person name="Oliveira J.V."/>
            <person name="Vesth T.C."/>
            <person name="Visser J."/>
            <person name="Yu J.-H."/>
            <person name="Zhou M."/>
            <person name="Andersen M.R."/>
            <person name="Archer D.B."/>
            <person name="Baker S.E."/>
            <person name="Benoit I."/>
            <person name="Brakhage A.A."/>
            <person name="Braus G.H."/>
            <person name="Fischer R."/>
            <person name="Frisvad J.C."/>
            <person name="Goldman G.H."/>
            <person name="Houbraken J."/>
            <person name="Oakley B."/>
            <person name="Pocsi I."/>
            <person name="Scazzocchio C."/>
            <person name="Seiboth B."/>
            <person name="vanKuyk P.A."/>
            <person name="Wortman J."/>
            <person name="Dyer P.S."/>
            <person name="Grigoriev I.V."/>
        </authorList>
    </citation>
    <scope>NUCLEOTIDE SEQUENCE [LARGE SCALE GENOMIC DNA]</scope>
    <source>
        <strain evidence="3">CBS 593.65</strain>
    </source>
</reference>
<feature type="region of interest" description="Disordered" evidence="1">
    <location>
        <begin position="227"/>
        <end position="335"/>
    </location>
</feature>
<organism evidence="2 3">
    <name type="scientific">Aspergillus sydowii CBS 593.65</name>
    <dbReference type="NCBI Taxonomy" id="1036612"/>
    <lineage>
        <taxon>Eukaryota</taxon>
        <taxon>Fungi</taxon>
        <taxon>Dikarya</taxon>
        <taxon>Ascomycota</taxon>
        <taxon>Pezizomycotina</taxon>
        <taxon>Eurotiomycetes</taxon>
        <taxon>Eurotiomycetidae</taxon>
        <taxon>Eurotiales</taxon>
        <taxon>Aspergillaceae</taxon>
        <taxon>Aspergillus</taxon>
        <taxon>Aspergillus subgen. Nidulantes</taxon>
    </lineage>
</organism>
<proteinExistence type="predicted"/>
<evidence type="ECO:0000256" key="1">
    <source>
        <dbReference type="SAM" id="MobiDB-lite"/>
    </source>
</evidence>